<evidence type="ECO:0000313" key="1">
    <source>
        <dbReference type="EMBL" id="GGU88673.1"/>
    </source>
</evidence>
<accession>A0ABQ2VIF8</accession>
<keyword evidence="2" id="KW-1185">Reference proteome</keyword>
<comment type="caution">
    <text evidence="1">The sequence shown here is derived from an EMBL/GenBank/DDBJ whole genome shotgun (WGS) entry which is preliminary data.</text>
</comment>
<dbReference type="RefSeq" id="WP_189305911.1">
    <property type="nucleotide sequence ID" value="NZ_BMRP01000032.1"/>
</dbReference>
<dbReference type="Proteomes" id="UP000654471">
    <property type="component" value="Unassembled WGS sequence"/>
</dbReference>
<reference evidence="2" key="1">
    <citation type="journal article" date="2019" name="Int. J. Syst. Evol. Microbiol.">
        <title>The Global Catalogue of Microorganisms (GCM) 10K type strain sequencing project: providing services to taxonomists for standard genome sequencing and annotation.</title>
        <authorList>
            <consortium name="The Broad Institute Genomics Platform"/>
            <consortium name="The Broad Institute Genome Sequencing Center for Infectious Disease"/>
            <person name="Wu L."/>
            <person name="Ma J."/>
        </authorList>
    </citation>
    <scope>NUCLEOTIDE SEQUENCE [LARGE SCALE GENOMIC DNA]</scope>
    <source>
        <strain evidence="2">JCM 3399</strain>
    </source>
</reference>
<organism evidence="1 2">
    <name type="scientific">Streptomyces albospinus</name>
    <dbReference type="NCBI Taxonomy" id="285515"/>
    <lineage>
        <taxon>Bacteria</taxon>
        <taxon>Bacillati</taxon>
        <taxon>Actinomycetota</taxon>
        <taxon>Actinomycetes</taxon>
        <taxon>Kitasatosporales</taxon>
        <taxon>Streptomycetaceae</taxon>
        <taxon>Streptomyces</taxon>
    </lineage>
</organism>
<protein>
    <submittedName>
        <fullName evidence="1">Uncharacterized protein</fullName>
    </submittedName>
</protein>
<dbReference type="EMBL" id="BMRP01000032">
    <property type="protein sequence ID" value="GGU88673.1"/>
    <property type="molecule type" value="Genomic_DNA"/>
</dbReference>
<gene>
    <name evidence="1" type="ORF">GCM10010211_63940</name>
</gene>
<proteinExistence type="predicted"/>
<name>A0ABQ2VIF8_9ACTN</name>
<evidence type="ECO:0000313" key="2">
    <source>
        <dbReference type="Proteomes" id="UP000654471"/>
    </source>
</evidence>
<sequence length="66" mass="7035">MTTAARPEGPAAMVAYRDLQLALAETKLTFPESTFSDTAGGELRTDLGRVGIRTAAMPARVRKAAR</sequence>